<proteinExistence type="predicted"/>
<reference evidence="2" key="2">
    <citation type="journal article" date="2021" name="PeerJ">
        <title>Extensive microbial diversity within the chicken gut microbiome revealed by metagenomics and culture.</title>
        <authorList>
            <person name="Gilroy R."/>
            <person name="Ravi A."/>
            <person name="Getino M."/>
            <person name="Pursley I."/>
            <person name="Horton D.L."/>
            <person name="Alikhan N.F."/>
            <person name="Baker D."/>
            <person name="Gharbi K."/>
            <person name="Hall N."/>
            <person name="Watson M."/>
            <person name="Adriaenssens E.M."/>
            <person name="Foster-Nyarko E."/>
            <person name="Jarju S."/>
            <person name="Secka A."/>
            <person name="Antonio M."/>
            <person name="Oren A."/>
            <person name="Chaudhuri R.R."/>
            <person name="La Ragione R."/>
            <person name="Hildebrand F."/>
            <person name="Pallen M.J."/>
        </authorList>
    </citation>
    <scope>NUCLEOTIDE SEQUENCE</scope>
    <source>
        <strain evidence="2">14700</strain>
    </source>
</reference>
<evidence type="ECO:0000313" key="3">
    <source>
        <dbReference type="Proteomes" id="UP000810292"/>
    </source>
</evidence>
<name>A0A9D9NCN7_9SPIO</name>
<dbReference type="EMBL" id="JADIMF010000061">
    <property type="protein sequence ID" value="MBO8468917.1"/>
    <property type="molecule type" value="Genomic_DNA"/>
</dbReference>
<feature type="chain" id="PRO_5039154591" description="Aromatic hydrocarbon degradation protein" evidence="1">
    <location>
        <begin position="21"/>
        <end position="77"/>
    </location>
</feature>
<evidence type="ECO:0008006" key="4">
    <source>
        <dbReference type="Google" id="ProtNLM"/>
    </source>
</evidence>
<dbReference type="AlphaFoldDB" id="A0A9D9NCN7"/>
<evidence type="ECO:0000313" key="2">
    <source>
        <dbReference type="EMBL" id="MBO8468917.1"/>
    </source>
</evidence>
<accession>A0A9D9NCN7</accession>
<feature type="signal peptide" evidence="1">
    <location>
        <begin position="1"/>
        <end position="20"/>
    </location>
</feature>
<comment type="caution">
    <text evidence="2">The sequence shown here is derived from an EMBL/GenBank/DDBJ whole genome shotgun (WGS) entry which is preliminary data.</text>
</comment>
<sequence>MKKIISVILITFTLLSVLPAADGTTEHSVIPAVGDTFGYLIKPYQPLTARALGMGSAGVALPGRSDTFYINPAALAS</sequence>
<reference evidence="2" key="1">
    <citation type="submission" date="2020-10" db="EMBL/GenBank/DDBJ databases">
        <authorList>
            <person name="Gilroy R."/>
        </authorList>
    </citation>
    <scope>NUCLEOTIDE SEQUENCE</scope>
    <source>
        <strain evidence="2">14700</strain>
    </source>
</reference>
<organism evidence="2 3">
    <name type="scientific">Candidatus Ornithospirochaeta stercoravium</name>
    <dbReference type="NCBI Taxonomy" id="2840897"/>
    <lineage>
        <taxon>Bacteria</taxon>
        <taxon>Pseudomonadati</taxon>
        <taxon>Spirochaetota</taxon>
        <taxon>Spirochaetia</taxon>
        <taxon>Spirochaetales</taxon>
        <taxon>Spirochaetaceae</taxon>
        <taxon>Spirochaetaceae incertae sedis</taxon>
        <taxon>Candidatus Ornithospirochaeta</taxon>
    </lineage>
</organism>
<keyword evidence="1" id="KW-0732">Signal</keyword>
<feature type="non-terminal residue" evidence="2">
    <location>
        <position position="77"/>
    </location>
</feature>
<protein>
    <recommendedName>
        <fullName evidence="4">Aromatic hydrocarbon degradation protein</fullName>
    </recommendedName>
</protein>
<gene>
    <name evidence="2" type="ORF">IAA72_03935</name>
</gene>
<dbReference type="Proteomes" id="UP000810292">
    <property type="component" value="Unassembled WGS sequence"/>
</dbReference>
<evidence type="ECO:0000256" key="1">
    <source>
        <dbReference type="SAM" id="SignalP"/>
    </source>
</evidence>